<evidence type="ECO:0000256" key="1">
    <source>
        <dbReference type="SAM" id="MobiDB-lite"/>
    </source>
</evidence>
<keyword evidence="3" id="KW-1185">Reference proteome</keyword>
<gene>
    <name evidence="2" type="ORF">J3U87_17065</name>
</gene>
<protein>
    <submittedName>
        <fullName evidence="2">DUF2924 domain-containing protein</fullName>
    </submittedName>
</protein>
<organism evidence="2 3">
    <name type="scientific">Sulfidibacter corallicola</name>
    <dbReference type="NCBI Taxonomy" id="2818388"/>
    <lineage>
        <taxon>Bacteria</taxon>
        <taxon>Pseudomonadati</taxon>
        <taxon>Acidobacteriota</taxon>
        <taxon>Holophagae</taxon>
        <taxon>Acanthopleuribacterales</taxon>
        <taxon>Acanthopleuribacteraceae</taxon>
        <taxon>Sulfidibacter</taxon>
    </lineage>
</organism>
<dbReference type="InterPro" id="IPR021322">
    <property type="entry name" value="DUF2924"/>
</dbReference>
<dbReference type="EMBL" id="CP071793">
    <property type="protein sequence ID" value="QTD54158.1"/>
    <property type="molecule type" value="Genomic_DNA"/>
</dbReference>
<dbReference type="Pfam" id="PF11149">
    <property type="entry name" value="DUF2924"/>
    <property type="match status" value="1"/>
</dbReference>
<proteinExistence type="predicted"/>
<feature type="compositionally biased region" description="Basic and acidic residues" evidence="1">
    <location>
        <begin position="87"/>
        <end position="107"/>
    </location>
</feature>
<sequence length="168" mass="19024">MYSEVEKKIKALDRMNGLELRAAYIEVFNERPHSHRHQWLKRRIAWGIQAKAEGGWSERFIAEAQKADLTELRVMAPGSSPIKRKKQTEPKTGEDSALDDTGRDPRIPKPGTVLEREFKGRQVRITIKRSGFEWDGKVYASFSAAVKAATGASYSPYVFFKLGAKPKS</sequence>
<evidence type="ECO:0000313" key="3">
    <source>
        <dbReference type="Proteomes" id="UP000663929"/>
    </source>
</evidence>
<dbReference type="KEGG" id="scor:J3U87_17065"/>
<evidence type="ECO:0000313" key="2">
    <source>
        <dbReference type="EMBL" id="QTD54158.1"/>
    </source>
</evidence>
<dbReference type="Proteomes" id="UP000663929">
    <property type="component" value="Chromosome"/>
</dbReference>
<dbReference type="RefSeq" id="WP_237384257.1">
    <property type="nucleotide sequence ID" value="NZ_CP071793.1"/>
</dbReference>
<feature type="region of interest" description="Disordered" evidence="1">
    <location>
        <begin position="74"/>
        <end position="111"/>
    </location>
</feature>
<reference evidence="2" key="1">
    <citation type="submission" date="2021-03" db="EMBL/GenBank/DDBJ databases">
        <title>Acanthopleuribacteraceae sp. M133.</title>
        <authorList>
            <person name="Wang G."/>
        </authorList>
    </citation>
    <scope>NUCLEOTIDE SEQUENCE</scope>
    <source>
        <strain evidence="2">M133</strain>
    </source>
</reference>
<dbReference type="AlphaFoldDB" id="A0A8A4TY62"/>
<name>A0A8A4TY62_SULCO</name>
<accession>A0A8A4TY62</accession>